<dbReference type="GO" id="GO:0030145">
    <property type="term" value="F:manganese ion binding"/>
    <property type="evidence" value="ECO:0007669"/>
    <property type="project" value="InterPro"/>
</dbReference>
<dbReference type="Pfam" id="PF05195">
    <property type="entry name" value="AMP_N"/>
    <property type="match status" value="1"/>
</dbReference>
<dbReference type="SUPFAM" id="SSF53092">
    <property type="entry name" value="Creatinase/prolidase N-terminal domain"/>
    <property type="match status" value="1"/>
</dbReference>
<dbReference type="GO" id="GO:0070006">
    <property type="term" value="F:metalloaminopeptidase activity"/>
    <property type="evidence" value="ECO:0007669"/>
    <property type="project" value="InterPro"/>
</dbReference>
<dbReference type="AlphaFoldDB" id="A0AA88HT19"/>
<dbReference type="GO" id="GO:0005739">
    <property type="term" value="C:mitochondrion"/>
    <property type="evidence" value="ECO:0007669"/>
    <property type="project" value="TreeGrafter"/>
</dbReference>
<feature type="domain" description="Aminopeptidase P N-terminal" evidence="6">
    <location>
        <begin position="49"/>
        <end position="190"/>
    </location>
</feature>
<keyword evidence="3" id="KW-0479">Metal-binding</keyword>
<dbReference type="Pfam" id="PF00557">
    <property type="entry name" value="Peptidase_M24"/>
    <property type="match status" value="1"/>
</dbReference>
<organism evidence="7 8">
    <name type="scientific">Artemia franciscana</name>
    <name type="common">Brine shrimp</name>
    <name type="synonym">Artemia sanfranciscana</name>
    <dbReference type="NCBI Taxonomy" id="6661"/>
    <lineage>
        <taxon>Eukaryota</taxon>
        <taxon>Metazoa</taxon>
        <taxon>Ecdysozoa</taxon>
        <taxon>Arthropoda</taxon>
        <taxon>Crustacea</taxon>
        <taxon>Branchiopoda</taxon>
        <taxon>Anostraca</taxon>
        <taxon>Artemiidae</taxon>
        <taxon>Artemia</taxon>
    </lineage>
</organism>
<reference evidence="7" key="1">
    <citation type="submission" date="2023-07" db="EMBL/GenBank/DDBJ databases">
        <title>Chromosome-level genome assembly of Artemia franciscana.</title>
        <authorList>
            <person name="Jo E."/>
        </authorList>
    </citation>
    <scope>NUCLEOTIDE SEQUENCE</scope>
    <source>
        <tissue evidence="7">Whole body</tissue>
    </source>
</reference>
<dbReference type="SUPFAM" id="SSF55920">
    <property type="entry name" value="Creatinase/aminopeptidase"/>
    <property type="match status" value="1"/>
</dbReference>
<sequence>MLGVFRVPRMVRLLKLSIISRNFITKPVIQPTHTTHPHLLKEGELMPFVTVSEFEMRRKTLSQQIRESASAKGFTNHIVILPSASKAFMSGKIPYVFRQNSDFLYFTGCFEPDSVLLIHVTKSGHQSYLCVPPVDPHNELWEGAKFEPALAQAYFGVDEGHTTSAICVLLERILKNTCSYCIWYDITQLQTKLSKKLQSVVVSLGAKNVINPLPIIHGMRVKKSDSEIELMKKTCTIGANSLKHTISISKPGIEEFRLWTEMEYQSKLNGAQFLAYPPVVAGGNRANTIHYIYNNNSVQDGELILMDAGSDYFGYSSDITRTWPINGVFTNPQKTLYEALLDVQLQLIRQVSNYDNLADLYSLMVKLLGKNLLSLGFFKSVGAKELNRKVSQYCPHHVSHFLGMDVHDVPNLPRSYRYEKDVIMTVEPGVYVPSSDDGAPKDFRGIGIRIEDDVLVSESGPIVLTGGCPKSVNELEVLVKH</sequence>
<evidence type="ECO:0000256" key="3">
    <source>
        <dbReference type="ARBA" id="ARBA00022723"/>
    </source>
</evidence>
<dbReference type="Gene3D" id="3.90.230.10">
    <property type="entry name" value="Creatinase/methionine aminopeptidase superfamily"/>
    <property type="match status" value="1"/>
</dbReference>
<protein>
    <recommendedName>
        <fullName evidence="6">Aminopeptidase P N-terminal domain-containing protein</fullName>
    </recommendedName>
</protein>
<dbReference type="InterPro" id="IPR029149">
    <property type="entry name" value="Creatin/AminoP/Spt16_N"/>
</dbReference>
<dbReference type="CDD" id="cd01087">
    <property type="entry name" value="Prolidase"/>
    <property type="match status" value="1"/>
</dbReference>
<dbReference type="InterPro" id="IPR036005">
    <property type="entry name" value="Creatinase/aminopeptidase-like"/>
</dbReference>
<evidence type="ECO:0000259" key="6">
    <source>
        <dbReference type="SMART" id="SM01011"/>
    </source>
</evidence>
<evidence type="ECO:0000313" key="8">
    <source>
        <dbReference type="Proteomes" id="UP001187531"/>
    </source>
</evidence>
<dbReference type="InterPro" id="IPR007865">
    <property type="entry name" value="Aminopep_P_N"/>
</dbReference>
<comment type="caution">
    <text evidence="7">The sequence shown here is derived from an EMBL/GenBank/DDBJ whole genome shotgun (WGS) entry which is preliminary data.</text>
</comment>
<dbReference type="EMBL" id="JAVRJZ010000012">
    <property type="protein sequence ID" value="KAK2715265.1"/>
    <property type="molecule type" value="Genomic_DNA"/>
</dbReference>
<keyword evidence="8" id="KW-1185">Reference proteome</keyword>
<dbReference type="InterPro" id="IPR052433">
    <property type="entry name" value="X-Pro_dipept-like"/>
</dbReference>
<keyword evidence="5" id="KW-0464">Manganese</keyword>
<dbReference type="SMART" id="SM01011">
    <property type="entry name" value="AMP_N"/>
    <property type="match status" value="1"/>
</dbReference>
<evidence type="ECO:0000313" key="7">
    <source>
        <dbReference type="EMBL" id="KAK2715265.1"/>
    </source>
</evidence>
<comment type="similarity">
    <text evidence="2">Belongs to the peptidase M24B family.</text>
</comment>
<dbReference type="Proteomes" id="UP001187531">
    <property type="component" value="Unassembled WGS sequence"/>
</dbReference>
<evidence type="ECO:0000256" key="1">
    <source>
        <dbReference type="ARBA" id="ARBA00001936"/>
    </source>
</evidence>
<keyword evidence="4" id="KW-0378">Hydrolase</keyword>
<evidence type="ECO:0000256" key="5">
    <source>
        <dbReference type="ARBA" id="ARBA00023211"/>
    </source>
</evidence>
<dbReference type="GO" id="GO:0006508">
    <property type="term" value="P:proteolysis"/>
    <property type="evidence" value="ECO:0007669"/>
    <property type="project" value="TreeGrafter"/>
</dbReference>
<dbReference type="Gene3D" id="3.40.350.10">
    <property type="entry name" value="Creatinase/prolidase N-terminal domain"/>
    <property type="match status" value="1"/>
</dbReference>
<name>A0AA88HT19_ARTSF</name>
<evidence type="ECO:0000256" key="4">
    <source>
        <dbReference type="ARBA" id="ARBA00022801"/>
    </source>
</evidence>
<proteinExistence type="inferred from homology"/>
<gene>
    <name evidence="7" type="ORF">QYM36_010045</name>
</gene>
<dbReference type="InterPro" id="IPR000994">
    <property type="entry name" value="Pept_M24"/>
</dbReference>
<comment type="cofactor">
    <cofactor evidence="1">
        <name>Mn(2+)</name>
        <dbReference type="ChEBI" id="CHEBI:29035"/>
    </cofactor>
</comment>
<dbReference type="PANTHER" id="PTHR43226">
    <property type="entry name" value="XAA-PRO AMINOPEPTIDASE 3"/>
    <property type="match status" value="1"/>
</dbReference>
<accession>A0AA88HT19</accession>
<dbReference type="PANTHER" id="PTHR43226:SF4">
    <property type="entry name" value="XAA-PRO AMINOPEPTIDASE 3"/>
    <property type="match status" value="1"/>
</dbReference>
<evidence type="ECO:0000256" key="2">
    <source>
        <dbReference type="ARBA" id="ARBA00008766"/>
    </source>
</evidence>